<dbReference type="CDD" id="cd00065">
    <property type="entry name" value="FYVE_like_SF"/>
    <property type="match status" value="1"/>
</dbReference>
<dbReference type="Proteomes" id="UP001632037">
    <property type="component" value="Unassembled WGS sequence"/>
</dbReference>
<dbReference type="InterPro" id="IPR011011">
    <property type="entry name" value="Znf_FYVE_PHD"/>
</dbReference>
<dbReference type="PANTHER" id="PTHR13510">
    <property type="entry name" value="FYVE-FINGER-CONTAINING RAB5 EFFECTOR PROTEIN RABENOSYN-5-RELATED"/>
    <property type="match status" value="1"/>
</dbReference>
<organism evidence="2 3">
    <name type="scientific">Phytophthora oleae</name>
    <dbReference type="NCBI Taxonomy" id="2107226"/>
    <lineage>
        <taxon>Eukaryota</taxon>
        <taxon>Sar</taxon>
        <taxon>Stramenopiles</taxon>
        <taxon>Oomycota</taxon>
        <taxon>Peronosporomycetes</taxon>
        <taxon>Peronosporales</taxon>
        <taxon>Peronosporaceae</taxon>
        <taxon>Phytophthora</taxon>
    </lineage>
</organism>
<evidence type="ECO:0008006" key="4">
    <source>
        <dbReference type="Google" id="ProtNLM"/>
    </source>
</evidence>
<comment type="caution">
    <text evidence="2">The sequence shown here is derived from an EMBL/GenBank/DDBJ whole genome shotgun (WGS) entry which is preliminary data.</text>
</comment>
<keyword evidence="3" id="KW-1185">Reference proteome</keyword>
<protein>
    <recommendedName>
        <fullName evidence="4">FYVE-type domain-containing protein</fullName>
    </recommendedName>
</protein>
<dbReference type="EMBL" id="JBIMZQ010000034">
    <property type="protein sequence ID" value="KAL3661905.1"/>
    <property type="molecule type" value="Genomic_DNA"/>
</dbReference>
<evidence type="ECO:0000313" key="3">
    <source>
        <dbReference type="Proteomes" id="UP001632037"/>
    </source>
</evidence>
<evidence type="ECO:0000313" key="2">
    <source>
        <dbReference type="EMBL" id="KAL3661905.1"/>
    </source>
</evidence>
<accession>A0ABD3F4Y9</accession>
<dbReference type="PANTHER" id="PTHR13510:SF44">
    <property type="entry name" value="RABENOSYN-5"/>
    <property type="match status" value="1"/>
</dbReference>
<reference evidence="2 3" key="1">
    <citation type="submission" date="2024-09" db="EMBL/GenBank/DDBJ databases">
        <title>Genome sequencing and assembly of Phytophthora oleae, isolate VK10A, causative agent of rot of olive drupes.</title>
        <authorList>
            <person name="Conti Taguali S."/>
            <person name="Riolo M."/>
            <person name="La Spada F."/>
            <person name="Cacciola S.O."/>
            <person name="Dionisio G."/>
        </authorList>
    </citation>
    <scope>NUCLEOTIDE SEQUENCE [LARGE SCALE GENOMIC DNA]</scope>
    <source>
        <strain evidence="2 3">VK10A</strain>
    </source>
</reference>
<dbReference type="AlphaFoldDB" id="A0ABD3F4Y9"/>
<dbReference type="InterPro" id="IPR052727">
    <property type="entry name" value="Rab4/Rab5_effector"/>
</dbReference>
<name>A0ABD3F4Y9_9STRA</name>
<dbReference type="SUPFAM" id="SSF57903">
    <property type="entry name" value="FYVE/PHD zinc finger"/>
    <property type="match status" value="1"/>
</dbReference>
<gene>
    <name evidence="2" type="ORF">V7S43_013198</name>
</gene>
<feature type="compositionally biased region" description="Polar residues" evidence="1">
    <location>
        <begin position="349"/>
        <end position="359"/>
    </location>
</feature>
<proteinExistence type="predicted"/>
<evidence type="ECO:0000256" key="1">
    <source>
        <dbReference type="SAM" id="MobiDB-lite"/>
    </source>
</evidence>
<feature type="region of interest" description="Disordered" evidence="1">
    <location>
        <begin position="347"/>
        <end position="369"/>
    </location>
</feature>
<sequence length="369" mass="41617">MPALTFTNQLPALEITKTDKEVLLRLENELMASYLNQYSQHLQRVKTDNTKCRGSKCREIRKNENLRVFEERSSADIPSILMLGSVAGTLDDVMYGAVAATDAEQRIKDRVLRDGVEQSKVLYCFVQPTEDDPTRHVSIKWQLYNTRDYVCLDTTGFARSSSGELVGYSLSHSVGFEQLPSFEHHSIDRGKRSICVFYRQCAPTTVECYARGFFDFETEMKSDPVFHSVALQVIANQWVSHARINELAHMKKLAWRMKENGAMLAKTQSSLSTRSTCAICNKSMGMLSSIKSCGICSSLICSRCCIKKLVCSLDDKSDSVSETSRPFCKRCIHEVSRSNTMELARKEIQTNTPTDSYMSPISADEVESH</sequence>